<dbReference type="PROSITE" id="PS00518">
    <property type="entry name" value="ZF_RING_1"/>
    <property type="match status" value="1"/>
</dbReference>
<dbReference type="SMART" id="SM00184">
    <property type="entry name" value="RING"/>
    <property type="match status" value="1"/>
</dbReference>
<feature type="region of interest" description="Disordered" evidence="6">
    <location>
        <begin position="212"/>
        <end position="349"/>
    </location>
</feature>
<evidence type="ECO:0000259" key="7">
    <source>
        <dbReference type="PROSITE" id="PS50089"/>
    </source>
</evidence>
<dbReference type="EMBL" id="ML178843">
    <property type="protein sequence ID" value="TFK97888.1"/>
    <property type="molecule type" value="Genomic_DNA"/>
</dbReference>
<evidence type="ECO:0000256" key="5">
    <source>
        <dbReference type="SAM" id="Coils"/>
    </source>
</evidence>
<dbReference type="InterPro" id="IPR013083">
    <property type="entry name" value="Znf_RING/FYVE/PHD"/>
</dbReference>
<feature type="compositionally biased region" description="Low complexity" evidence="6">
    <location>
        <begin position="325"/>
        <end position="338"/>
    </location>
</feature>
<evidence type="ECO:0000256" key="1">
    <source>
        <dbReference type="ARBA" id="ARBA00022723"/>
    </source>
</evidence>
<dbReference type="Pfam" id="PF13445">
    <property type="entry name" value="zf-RING_UBOX"/>
    <property type="match status" value="1"/>
</dbReference>
<dbReference type="STRING" id="1884261.A0A5C3QCI0"/>
<keyword evidence="5" id="KW-0175">Coiled coil</keyword>
<evidence type="ECO:0000256" key="4">
    <source>
        <dbReference type="PROSITE-ProRule" id="PRU00175"/>
    </source>
</evidence>
<dbReference type="Gene3D" id="3.30.40.10">
    <property type="entry name" value="Zinc/RING finger domain, C3HC4 (zinc finger)"/>
    <property type="match status" value="1"/>
</dbReference>
<dbReference type="InterPro" id="IPR017907">
    <property type="entry name" value="Znf_RING_CS"/>
</dbReference>
<dbReference type="SUPFAM" id="SSF57850">
    <property type="entry name" value="RING/U-box"/>
    <property type="match status" value="1"/>
</dbReference>
<dbReference type="InterPro" id="IPR027370">
    <property type="entry name" value="Znf-RING_euk"/>
</dbReference>
<dbReference type="GO" id="GO:0008270">
    <property type="term" value="F:zinc ion binding"/>
    <property type="evidence" value="ECO:0007669"/>
    <property type="project" value="UniProtKB-KW"/>
</dbReference>
<evidence type="ECO:0000256" key="2">
    <source>
        <dbReference type="ARBA" id="ARBA00022771"/>
    </source>
</evidence>
<feature type="compositionally biased region" description="Basic residues" evidence="6">
    <location>
        <begin position="339"/>
        <end position="349"/>
    </location>
</feature>
<gene>
    <name evidence="8" type="ORF">BDV98DRAFT_246663</name>
</gene>
<feature type="coiled-coil region" evidence="5">
    <location>
        <begin position="140"/>
        <end position="167"/>
    </location>
</feature>
<keyword evidence="1" id="KW-0479">Metal-binding</keyword>
<feature type="domain" description="RING-type" evidence="7">
    <location>
        <begin position="4"/>
        <end position="48"/>
    </location>
</feature>
<evidence type="ECO:0000256" key="6">
    <source>
        <dbReference type="SAM" id="MobiDB-lite"/>
    </source>
</evidence>
<dbReference type="OrthoDB" id="6270329at2759"/>
<feature type="region of interest" description="Disordered" evidence="6">
    <location>
        <begin position="168"/>
        <end position="195"/>
    </location>
</feature>
<organism evidence="8 9">
    <name type="scientific">Pterulicium gracile</name>
    <dbReference type="NCBI Taxonomy" id="1884261"/>
    <lineage>
        <taxon>Eukaryota</taxon>
        <taxon>Fungi</taxon>
        <taxon>Dikarya</taxon>
        <taxon>Basidiomycota</taxon>
        <taxon>Agaricomycotina</taxon>
        <taxon>Agaricomycetes</taxon>
        <taxon>Agaricomycetidae</taxon>
        <taxon>Agaricales</taxon>
        <taxon>Pleurotineae</taxon>
        <taxon>Pterulaceae</taxon>
        <taxon>Pterulicium</taxon>
    </lineage>
</organism>
<dbReference type="PROSITE" id="PS50089">
    <property type="entry name" value="ZF_RING_2"/>
    <property type="match status" value="1"/>
</dbReference>
<proteinExistence type="predicted"/>
<evidence type="ECO:0000256" key="3">
    <source>
        <dbReference type="ARBA" id="ARBA00022833"/>
    </source>
</evidence>
<name>A0A5C3QCI0_9AGAR</name>
<protein>
    <recommendedName>
        <fullName evidence="7">RING-type domain-containing protein</fullName>
    </recommendedName>
</protein>
<dbReference type="InterPro" id="IPR001841">
    <property type="entry name" value="Znf_RING"/>
</dbReference>
<keyword evidence="9" id="KW-1185">Reference proteome</keyword>
<evidence type="ECO:0000313" key="8">
    <source>
        <dbReference type="EMBL" id="TFK97888.1"/>
    </source>
</evidence>
<evidence type="ECO:0000313" key="9">
    <source>
        <dbReference type="Proteomes" id="UP000305067"/>
    </source>
</evidence>
<dbReference type="Proteomes" id="UP000305067">
    <property type="component" value="Unassembled WGS sequence"/>
</dbReference>
<feature type="compositionally biased region" description="Polar residues" evidence="6">
    <location>
        <begin position="292"/>
        <end position="301"/>
    </location>
</feature>
<sequence>MHTCGICLDTLNAPVALICGHVFCEECIVRIIHSIKPFRTSHSCPTCRNTFSIVNMSAAFVPSHLRAYVSPSVRRLYLDQHPSNAAEGQPPINVGGATAAASETLALLQAQNATLRESCEHWRTQAQADALARIQILEAAQVARSYANHLEKENRELTRKLELLTSAGANRTGSPDSLSPHSPLDPEPGAAPVSLSTISSPFLSAYQASQAPSSSKVQATAVPVDPTQDDYPLSSMPVASGSRLSHLSPQLSRPQHSRSMSELTSTPKIARSQESGSPEEEPSAARDDATIAQFSPGTTPSPRVAAKRKRRNTAPEMASGSGLLPSTSFNPSSESSPRPLKKFRVQPVG</sequence>
<dbReference type="CDD" id="cd16449">
    <property type="entry name" value="RING-HC"/>
    <property type="match status" value="1"/>
</dbReference>
<keyword evidence="3" id="KW-0862">Zinc</keyword>
<dbReference type="AlphaFoldDB" id="A0A5C3QCI0"/>
<accession>A0A5C3QCI0</accession>
<keyword evidence="2 4" id="KW-0863">Zinc-finger</keyword>
<reference evidence="8 9" key="1">
    <citation type="journal article" date="2019" name="Nat. Ecol. Evol.">
        <title>Megaphylogeny resolves global patterns of mushroom evolution.</title>
        <authorList>
            <person name="Varga T."/>
            <person name="Krizsan K."/>
            <person name="Foldi C."/>
            <person name="Dima B."/>
            <person name="Sanchez-Garcia M."/>
            <person name="Sanchez-Ramirez S."/>
            <person name="Szollosi G.J."/>
            <person name="Szarkandi J.G."/>
            <person name="Papp V."/>
            <person name="Albert L."/>
            <person name="Andreopoulos W."/>
            <person name="Angelini C."/>
            <person name="Antonin V."/>
            <person name="Barry K.W."/>
            <person name="Bougher N.L."/>
            <person name="Buchanan P."/>
            <person name="Buyck B."/>
            <person name="Bense V."/>
            <person name="Catcheside P."/>
            <person name="Chovatia M."/>
            <person name="Cooper J."/>
            <person name="Damon W."/>
            <person name="Desjardin D."/>
            <person name="Finy P."/>
            <person name="Geml J."/>
            <person name="Haridas S."/>
            <person name="Hughes K."/>
            <person name="Justo A."/>
            <person name="Karasinski D."/>
            <person name="Kautmanova I."/>
            <person name="Kiss B."/>
            <person name="Kocsube S."/>
            <person name="Kotiranta H."/>
            <person name="LaButti K.M."/>
            <person name="Lechner B.E."/>
            <person name="Liimatainen K."/>
            <person name="Lipzen A."/>
            <person name="Lukacs Z."/>
            <person name="Mihaltcheva S."/>
            <person name="Morgado L.N."/>
            <person name="Niskanen T."/>
            <person name="Noordeloos M.E."/>
            <person name="Ohm R.A."/>
            <person name="Ortiz-Santana B."/>
            <person name="Ovrebo C."/>
            <person name="Racz N."/>
            <person name="Riley R."/>
            <person name="Savchenko A."/>
            <person name="Shiryaev A."/>
            <person name="Soop K."/>
            <person name="Spirin V."/>
            <person name="Szebenyi C."/>
            <person name="Tomsovsky M."/>
            <person name="Tulloss R.E."/>
            <person name="Uehling J."/>
            <person name="Grigoriev I.V."/>
            <person name="Vagvolgyi C."/>
            <person name="Papp T."/>
            <person name="Martin F.M."/>
            <person name="Miettinen O."/>
            <person name="Hibbett D.S."/>
            <person name="Nagy L.G."/>
        </authorList>
    </citation>
    <scope>NUCLEOTIDE SEQUENCE [LARGE SCALE GENOMIC DNA]</scope>
    <source>
        <strain evidence="8 9">CBS 309.79</strain>
    </source>
</reference>
<feature type="compositionally biased region" description="Polar residues" evidence="6">
    <location>
        <begin position="242"/>
        <end position="267"/>
    </location>
</feature>